<keyword evidence="3" id="KW-1185">Reference proteome</keyword>
<evidence type="ECO:0000259" key="1">
    <source>
        <dbReference type="Pfam" id="PF03101"/>
    </source>
</evidence>
<dbReference type="AlphaFoldDB" id="A0A0K9PX35"/>
<gene>
    <name evidence="2" type="ORF">ZOSMA_147G00040</name>
</gene>
<feature type="domain" description="FAR1" evidence="1">
    <location>
        <begin position="17"/>
        <end position="106"/>
    </location>
</feature>
<dbReference type="PANTHER" id="PTHR46328">
    <property type="entry name" value="FAR-RED IMPAIRED RESPONSIVE (FAR1) FAMILY PROTEIN-RELATED"/>
    <property type="match status" value="1"/>
</dbReference>
<sequence length="140" mass="15949">MMIRRSMSFTTLEAAENFYYGYAGRIGFSVCKSTTSSNAHGLTRYTLVCSKEGKSNAIIPSSNTLSKIKRIPRNPRTRCKAKITFVVQDNIWLVPIWITSHNHLLAKPSKRRFLPTNRKIIPHTRNIIHYLEASNIAPSQ</sequence>
<dbReference type="OMA" id="GQWELES"/>
<dbReference type="Pfam" id="PF03101">
    <property type="entry name" value="FAR1"/>
    <property type="match status" value="1"/>
</dbReference>
<proteinExistence type="predicted"/>
<dbReference type="InterPro" id="IPR004330">
    <property type="entry name" value="FAR1_DNA_bnd_dom"/>
</dbReference>
<comment type="caution">
    <text evidence="2">The sequence shown here is derived from an EMBL/GenBank/DDBJ whole genome shotgun (WGS) entry which is preliminary data.</text>
</comment>
<dbReference type="EMBL" id="LFYR01000574">
    <property type="protein sequence ID" value="KMZ73494.1"/>
    <property type="molecule type" value="Genomic_DNA"/>
</dbReference>
<organism evidence="2 3">
    <name type="scientific">Zostera marina</name>
    <name type="common">Eelgrass</name>
    <dbReference type="NCBI Taxonomy" id="29655"/>
    <lineage>
        <taxon>Eukaryota</taxon>
        <taxon>Viridiplantae</taxon>
        <taxon>Streptophyta</taxon>
        <taxon>Embryophyta</taxon>
        <taxon>Tracheophyta</taxon>
        <taxon>Spermatophyta</taxon>
        <taxon>Magnoliopsida</taxon>
        <taxon>Liliopsida</taxon>
        <taxon>Zosteraceae</taxon>
        <taxon>Zostera</taxon>
    </lineage>
</organism>
<reference evidence="3" key="1">
    <citation type="journal article" date="2016" name="Nature">
        <title>The genome of the seagrass Zostera marina reveals angiosperm adaptation to the sea.</title>
        <authorList>
            <person name="Olsen J.L."/>
            <person name="Rouze P."/>
            <person name="Verhelst B."/>
            <person name="Lin Y.-C."/>
            <person name="Bayer T."/>
            <person name="Collen J."/>
            <person name="Dattolo E."/>
            <person name="De Paoli E."/>
            <person name="Dittami S."/>
            <person name="Maumus F."/>
            <person name="Michel G."/>
            <person name="Kersting A."/>
            <person name="Lauritano C."/>
            <person name="Lohaus R."/>
            <person name="Toepel M."/>
            <person name="Tonon T."/>
            <person name="Vanneste K."/>
            <person name="Amirebrahimi M."/>
            <person name="Brakel J."/>
            <person name="Bostroem C."/>
            <person name="Chovatia M."/>
            <person name="Grimwood J."/>
            <person name="Jenkins J.W."/>
            <person name="Jueterbock A."/>
            <person name="Mraz A."/>
            <person name="Stam W.T."/>
            <person name="Tice H."/>
            <person name="Bornberg-Bauer E."/>
            <person name="Green P.J."/>
            <person name="Pearson G.A."/>
            <person name="Procaccini G."/>
            <person name="Duarte C.M."/>
            <person name="Schmutz J."/>
            <person name="Reusch T.B.H."/>
            <person name="Van de Peer Y."/>
        </authorList>
    </citation>
    <scope>NUCLEOTIDE SEQUENCE [LARGE SCALE GENOMIC DNA]</scope>
    <source>
        <strain evidence="3">cv. Finnish</strain>
    </source>
</reference>
<accession>A0A0K9PX35</accession>
<dbReference type="PANTHER" id="PTHR46328:SF30">
    <property type="entry name" value="OS04G0641500 PROTEIN"/>
    <property type="match status" value="1"/>
</dbReference>
<dbReference type="Proteomes" id="UP000036987">
    <property type="component" value="Unassembled WGS sequence"/>
</dbReference>
<evidence type="ECO:0000313" key="3">
    <source>
        <dbReference type="Proteomes" id="UP000036987"/>
    </source>
</evidence>
<evidence type="ECO:0000313" key="2">
    <source>
        <dbReference type="EMBL" id="KMZ73494.1"/>
    </source>
</evidence>
<dbReference type="OrthoDB" id="2402896at2759"/>
<name>A0A0K9PX35_ZOSMR</name>
<protein>
    <recommendedName>
        <fullName evidence="1">FAR1 domain-containing protein</fullName>
    </recommendedName>
</protein>